<gene>
    <name evidence="1" type="ORF">CORT_0A12370</name>
</gene>
<dbReference type="KEGG" id="cot:CORT_0A12370"/>
<keyword evidence="2" id="KW-1185">Reference proteome</keyword>
<dbReference type="EMBL" id="HE681719">
    <property type="protein sequence ID" value="CCG21622.1"/>
    <property type="molecule type" value="Genomic_DNA"/>
</dbReference>
<evidence type="ECO:0000313" key="2">
    <source>
        <dbReference type="Proteomes" id="UP000005018"/>
    </source>
</evidence>
<proteinExistence type="predicted"/>
<accession>H8WYZ0</accession>
<protein>
    <submittedName>
        <fullName evidence="1">Uncharacterized protein</fullName>
    </submittedName>
</protein>
<dbReference type="GeneID" id="14537144"/>
<name>H8WYZ0_CANO9</name>
<dbReference type="OrthoDB" id="10326921at2759"/>
<dbReference type="AlphaFoldDB" id="H8WYZ0"/>
<organism evidence="1 2">
    <name type="scientific">Candida orthopsilosis (strain 90-125)</name>
    <name type="common">Yeast</name>
    <dbReference type="NCBI Taxonomy" id="1136231"/>
    <lineage>
        <taxon>Eukaryota</taxon>
        <taxon>Fungi</taxon>
        <taxon>Dikarya</taxon>
        <taxon>Ascomycota</taxon>
        <taxon>Saccharomycotina</taxon>
        <taxon>Pichiomycetes</taxon>
        <taxon>Debaryomycetaceae</taxon>
        <taxon>Candida/Lodderomyces clade</taxon>
        <taxon>Candida</taxon>
    </lineage>
</organism>
<dbReference type="Proteomes" id="UP000005018">
    <property type="component" value="Chromosome 1"/>
</dbReference>
<evidence type="ECO:0000313" key="1">
    <source>
        <dbReference type="EMBL" id="CCG21622.1"/>
    </source>
</evidence>
<dbReference type="RefSeq" id="XP_003867060.1">
    <property type="nucleotide sequence ID" value="XM_003867012.1"/>
</dbReference>
<dbReference type="HOGENOM" id="CLU_2960538_0_0_1"/>
<sequence length="59" mass="7068">MKSQIGLATVALGSVLFSYKLFLQTHDNSDPKFQKHKWYNDFDKEYDDYKMEIDNQIDF</sequence>
<reference evidence="1 2" key="1">
    <citation type="journal article" date="2012" name="PLoS ONE">
        <title>Sequence and analysis of the genome of the pathogenic yeast Candida orthopsilosis.</title>
        <authorList>
            <person name="Riccombeni A."/>
            <person name="Vidanes G."/>
            <person name="Proux-Wera E."/>
            <person name="Wolfe K.H."/>
            <person name="Butler G."/>
        </authorList>
    </citation>
    <scope>NUCLEOTIDE SEQUENCE [LARGE SCALE GENOMIC DNA]</scope>
    <source>
        <strain evidence="1 2">Co 90-125</strain>
    </source>
</reference>